<keyword evidence="1" id="KW-1133">Transmembrane helix</keyword>
<dbReference type="Proteomes" id="UP000824120">
    <property type="component" value="Chromosome 11"/>
</dbReference>
<comment type="caution">
    <text evidence="2">The sequence shown here is derived from an EMBL/GenBank/DDBJ whole genome shotgun (WGS) entry which is preliminary data.</text>
</comment>
<evidence type="ECO:0000313" key="3">
    <source>
        <dbReference type="Proteomes" id="UP000824120"/>
    </source>
</evidence>
<accession>A0A9J5WLF6</accession>
<protein>
    <submittedName>
        <fullName evidence="2">Uncharacterized protein</fullName>
    </submittedName>
</protein>
<keyword evidence="3" id="KW-1185">Reference proteome</keyword>
<evidence type="ECO:0000256" key="1">
    <source>
        <dbReference type="SAM" id="Phobius"/>
    </source>
</evidence>
<organism evidence="2 3">
    <name type="scientific">Solanum commersonii</name>
    <name type="common">Commerson's wild potato</name>
    <name type="synonym">Commerson's nightshade</name>
    <dbReference type="NCBI Taxonomy" id="4109"/>
    <lineage>
        <taxon>Eukaryota</taxon>
        <taxon>Viridiplantae</taxon>
        <taxon>Streptophyta</taxon>
        <taxon>Embryophyta</taxon>
        <taxon>Tracheophyta</taxon>
        <taxon>Spermatophyta</taxon>
        <taxon>Magnoliopsida</taxon>
        <taxon>eudicotyledons</taxon>
        <taxon>Gunneridae</taxon>
        <taxon>Pentapetalae</taxon>
        <taxon>asterids</taxon>
        <taxon>lamiids</taxon>
        <taxon>Solanales</taxon>
        <taxon>Solanaceae</taxon>
        <taxon>Solanoideae</taxon>
        <taxon>Solaneae</taxon>
        <taxon>Solanum</taxon>
    </lineage>
</organism>
<gene>
    <name evidence="2" type="ORF">H5410_056197</name>
</gene>
<proteinExistence type="predicted"/>
<keyword evidence="1" id="KW-0472">Membrane</keyword>
<feature type="non-terminal residue" evidence="2">
    <location>
        <position position="1"/>
    </location>
</feature>
<reference evidence="2 3" key="1">
    <citation type="submission" date="2020-09" db="EMBL/GenBank/DDBJ databases">
        <title>De no assembly of potato wild relative species, Solanum commersonii.</title>
        <authorList>
            <person name="Cho K."/>
        </authorList>
    </citation>
    <scope>NUCLEOTIDE SEQUENCE [LARGE SCALE GENOMIC DNA]</scope>
    <source>
        <strain evidence="2">LZ3.2</strain>
        <tissue evidence="2">Leaf</tissue>
    </source>
</reference>
<dbReference type="AlphaFoldDB" id="A0A9J5WLF6"/>
<feature type="non-terminal residue" evidence="2">
    <location>
        <position position="63"/>
    </location>
</feature>
<keyword evidence="1" id="KW-0812">Transmembrane</keyword>
<evidence type="ECO:0000313" key="2">
    <source>
        <dbReference type="EMBL" id="KAG5576063.1"/>
    </source>
</evidence>
<dbReference type="EMBL" id="JACXVP010000011">
    <property type="protein sequence ID" value="KAG5576063.1"/>
    <property type="molecule type" value="Genomic_DNA"/>
</dbReference>
<feature type="transmembrane region" description="Helical" evidence="1">
    <location>
        <begin position="35"/>
        <end position="55"/>
    </location>
</feature>
<name>A0A9J5WLF6_SOLCO</name>
<sequence length="63" mass="7465">ASYEVKLKDELEKLEKLAKLDEEKSTHKIMNNHAIMRRFVNTCITYIFLVARLILEDNKNVSR</sequence>